<evidence type="ECO:0000313" key="3">
    <source>
        <dbReference type="Proteomes" id="UP000287224"/>
    </source>
</evidence>
<dbReference type="AlphaFoldDB" id="A0A401ZPK5"/>
<dbReference type="Pfam" id="PF00583">
    <property type="entry name" value="Acetyltransf_1"/>
    <property type="match status" value="1"/>
</dbReference>
<dbReference type="RefSeq" id="WP_126601278.1">
    <property type="nucleotide sequence ID" value="NZ_BIFQ01000002.1"/>
</dbReference>
<dbReference type="Proteomes" id="UP000287224">
    <property type="component" value="Unassembled WGS sequence"/>
</dbReference>
<dbReference type="PROSITE" id="PS51186">
    <property type="entry name" value="GNAT"/>
    <property type="match status" value="1"/>
</dbReference>
<name>A0A401ZPK5_9CHLR</name>
<dbReference type="Gene3D" id="3.40.630.30">
    <property type="match status" value="1"/>
</dbReference>
<protein>
    <submittedName>
        <fullName evidence="2">N-acetyltransferase</fullName>
    </submittedName>
</protein>
<dbReference type="PANTHER" id="PTHR43072:SF60">
    <property type="entry name" value="L-2,4-DIAMINOBUTYRIC ACID ACETYLTRANSFERASE"/>
    <property type="match status" value="1"/>
</dbReference>
<evidence type="ECO:0000259" key="1">
    <source>
        <dbReference type="PROSITE" id="PS51186"/>
    </source>
</evidence>
<dbReference type="SUPFAM" id="SSF55729">
    <property type="entry name" value="Acyl-CoA N-acyltransferases (Nat)"/>
    <property type="match status" value="1"/>
</dbReference>
<dbReference type="InterPro" id="IPR016181">
    <property type="entry name" value="Acyl_CoA_acyltransferase"/>
</dbReference>
<organism evidence="2 3">
    <name type="scientific">Dictyobacter aurantiacus</name>
    <dbReference type="NCBI Taxonomy" id="1936993"/>
    <lineage>
        <taxon>Bacteria</taxon>
        <taxon>Bacillati</taxon>
        <taxon>Chloroflexota</taxon>
        <taxon>Ktedonobacteria</taxon>
        <taxon>Ktedonobacterales</taxon>
        <taxon>Dictyobacteraceae</taxon>
        <taxon>Dictyobacter</taxon>
    </lineage>
</organism>
<accession>A0A401ZPK5</accession>
<dbReference type="GO" id="GO:0016747">
    <property type="term" value="F:acyltransferase activity, transferring groups other than amino-acyl groups"/>
    <property type="evidence" value="ECO:0007669"/>
    <property type="project" value="InterPro"/>
</dbReference>
<proteinExistence type="predicted"/>
<dbReference type="EMBL" id="BIFQ01000002">
    <property type="protein sequence ID" value="GCE08791.1"/>
    <property type="molecule type" value="Genomic_DNA"/>
</dbReference>
<reference evidence="3" key="1">
    <citation type="submission" date="2018-12" db="EMBL/GenBank/DDBJ databases">
        <title>Tengunoibacter tsumagoiensis gen. nov., sp. nov., Dictyobacter kobayashii sp. nov., D. alpinus sp. nov., and D. joshuensis sp. nov. and description of Dictyobacteraceae fam. nov. within the order Ktedonobacterales isolated from Tengu-no-mugimeshi.</title>
        <authorList>
            <person name="Wang C.M."/>
            <person name="Zheng Y."/>
            <person name="Sakai Y."/>
            <person name="Toyoda A."/>
            <person name="Minakuchi Y."/>
            <person name="Abe K."/>
            <person name="Yokota A."/>
            <person name="Yabe S."/>
        </authorList>
    </citation>
    <scope>NUCLEOTIDE SEQUENCE [LARGE SCALE GENOMIC DNA]</scope>
    <source>
        <strain evidence="3">S-27</strain>
    </source>
</reference>
<dbReference type="CDD" id="cd04301">
    <property type="entry name" value="NAT_SF"/>
    <property type="match status" value="1"/>
</dbReference>
<feature type="domain" description="N-acetyltransferase" evidence="1">
    <location>
        <begin position="12"/>
        <end position="168"/>
    </location>
</feature>
<dbReference type="InterPro" id="IPR000182">
    <property type="entry name" value="GNAT_dom"/>
</dbReference>
<dbReference type="OrthoDB" id="161402at2"/>
<sequence length="168" mass="19285">MRKATLPLITDYAFRYLTLADTDNVQDLYERCADYVELVTGHKPESVAAQRIFTEIPTGKTYNDKLLIGIFTPDNKLIGIIDAIRDYPTTQEWYLNLLLLDPQERHRGLGEKIYHVFAGWAATQGAQTISLTVLTQNTQALRFWQRLGFEASEYTDDGAQRTALRRRI</sequence>
<keyword evidence="3" id="KW-1185">Reference proteome</keyword>
<keyword evidence="2" id="KW-0808">Transferase</keyword>
<dbReference type="PANTHER" id="PTHR43072">
    <property type="entry name" value="N-ACETYLTRANSFERASE"/>
    <property type="match status" value="1"/>
</dbReference>
<gene>
    <name evidence="2" type="ORF">KDAU_61200</name>
</gene>
<evidence type="ECO:0000313" key="2">
    <source>
        <dbReference type="EMBL" id="GCE08791.1"/>
    </source>
</evidence>
<comment type="caution">
    <text evidence="2">The sequence shown here is derived from an EMBL/GenBank/DDBJ whole genome shotgun (WGS) entry which is preliminary data.</text>
</comment>